<evidence type="ECO:0000256" key="1">
    <source>
        <dbReference type="SAM" id="MobiDB-lite"/>
    </source>
</evidence>
<proteinExistence type="predicted"/>
<dbReference type="PANTHER" id="PTHR33116">
    <property type="entry name" value="REVERSE TRANSCRIPTASE ZINC-BINDING DOMAIN-CONTAINING PROTEIN-RELATED-RELATED"/>
    <property type="match status" value="1"/>
</dbReference>
<dbReference type="EMBL" id="JABWDY010043228">
    <property type="protein sequence ID" value="KAF5176085.1"/>
    <property type="molecule type" value="Genomic_DNA"/>
</dbReference>
<protein>
    <submittedName>
        <fullName evidence="2">Uncharacterized protein</fullName>
    </submittedName>
</protein>
<accession>A0A7J6UV61</accession>
<feature type="compositionally biased region" description="Polar residues" evidence="1">
    <location>
        <begin position="119"/>
        <end position="128"/>
    </location>
</feature>
<gene>
    <name evidence="2" type="ORF">FRX31_034328</name>
</gene>
<dbReference type="Proteomes" id="UP000554482">
    <property type="component" value="Unassembled WGS sequence"/>
</dbReference>
<evidence type="ECO:0000313" key="3">
    <source>
        <dbReference type="Proteomes" id="UP000554482"/>
    </source>
</evidence>
<comment type="caution">
    <text evidence="2">The sequence shown here is derived from an EMBL/GenBank/DDBJ whole genome shotgun (WGS) entry which is preliminary data.</text>
</comment>
<evidence type="ECO:0000313" key="2">
    <source>
        <dbReference type="EMBL" id="KAF5176085.1"/>
    </source>
</evidence>
<organism evidence="2 3">
    <name type="scientific">Thalictrum thalictroides</name>
    <name type="common">Rue-anemone</name>
    <name type="synonym">Anemone thalictroides</name>
    <dbReference type="NCBI Taxonomy" id="46969"/>
    <lineage>
        <taxon>Eukaryota</taxon>
        <taxon>Viridiplantae</taxon>
        <taxon>Streptophyta</taxon>
        <taxon>Embryophyta</taxon>
        <taxon>Tracheophyta</taxon>
        <taxon>Spermatophyta</taxon>
        <taxon>Magnoliopsida</taxon>
        <taxon>Ranunculales</taxon>
        <taxon>Ranunculaceae</taxon>
        <taxon>Thalictroideae</taxon>
        <taxon>Thalictrum</taxon>
    </lineage>
</organism>
<feature type="region of interest" description="Disordered" evidence="1">
    <location>
        <begin position="98"/>
        <end position="131"/>
    </location>
</feature>
<dbReference type="OrthoDB" id="1305421at2759"/>
<dbReference type="PANTHER" id="PTHR33116:SF84">
    <property type="entry name" value="RNA-DIRECTED DNA POLYMERASE"/>
    <property type="match status" value="1"/>
</dbReference>
<keyword evidence="3" id="KW-1185">Reference proteome</keyword>
<name>A0A7J6UV61_THATH</name>
<dbReference type="AlphaFoldDB" id="A0A7J6UV61"/>
<sequence length="254" mass="29571">MEKWNQATITKYTLQIACKHESLWVKWIQKNVIKDQFFWTMRPPEDCSWIWRGILQTRDQAKKFTRYQVADGKNSNILHEPMAPTSLHSYKHWRNMGGSTTHSDSHKGRRRQGGPLQQLAGQNQNLPPHTNAAGPKICNEHLYNDAKMRSVLPLTHTSRAAYRETVWHLFFECEFSSAVWQGVMKWCGSYKKIGDAVQEWKWLTNGLKEDTFINNLYKMAASLLQLQLQCTCYGEKGMIECIMLGKLIQMAHCY</sequence>
<reference evidence="2 3" key="1">
    <citation type="submission" date="2020-06" db="EMBL/GenBank/DDBJ databases">
        <title>Transcriptomic and genomic resources for Thalictrum thalictroides and T. hernandezii: Facilitating candidate gene discovery in an emerging model plant lineage.</title>
        <authorList>
            <person name="Arias T."/>
            <person name="Riano-Pachon D.M."/>
            <person name="Di Stilio V.S."/>
        </authorList>
    </citation>
    <scope>NUCLEOTIDE SEQUENCE [LARGE SCALE GENOMIC DNA]</scope>
    <source>
        <strain evidence="3">cv. WT478/WT964</strain>
        <tissue evidence="2">Leaves</tissue>
    </source>
</reference>